<accession>A0A1F8BFD6</accession>
<dbReference type="STRING" id="1802519.A2961_04865"/>
<dbReference type="Proteomes" id="UP000177082">
    <property type="component" value="Unassembled WGS sequence"/>
</dbReference>
<evidence type="ECO:0000313" key="1">
    <source>
        <dbReference type="EMBL" id="OGM62075.1"/>
    </source>
</evidence>
<organism evidence="1 2">
    <name type="scientific">Candidatus Woesebacteria bacterium RIFCSPLOWO2_01_FULL_39_21</name>
    <dbReference type="NCBI Taxonomy" id="1802519"/>
    <lineage>
        <taxon>Bacteria</taxon>
        <taxon>Candidatus Woeseibacteriota</taxon>
    </lineage>
</organism>
<sequence>MGEVDTDRRIKLKDRLAFVKKAAQMGGGEYSDAGASALTSGLNPTAEIQAMRQDGIFRDIILQTNAGIQAIMDTYQISREEAEELVQKVIDPRLSLNNSNL</sequence>
<dbReference type="AlphaFoldDB" id="A0A1F8BFD6"/>
<name>A0A1F8BFD6_9BACT</name>
<reference evidence="1 2" key="1">
    <citation type="journal article" date="2016" name="Nat. Commun.">
        <title>Thousands of microbial genomes shed light on interconnected biogeochemical processes in an aquifer system.</title>
        <authorList>
            <person name="Anantharaman K."/>
            <person name="Brown C.T."/>
            <person name="Hug L.A."/>
            <person name="Sharon I."/>
            <person name="Castelle C.J."/>
            <person name="Probst A.J."/>
            <person name="Thomas B.C."/>
            <person name="Singh A."/>
            <person name="Wilkins M.J."/>
            <person name="Karaoz U."/>
            <person name="Brodie E.L."/>
            <person name="Williams K.H."/>
            <person name="Hubbard S.S."/>
            <person name="Banfield J.F."/>
        </authorList>
    </citation>
    <scope>NUCLEOTIDE SEQUENCE [LARGE SCALE GENOMIC DNA]</scope>
</reference>
<proteinExistence type="predicted"/>
<dbReference type="EMBL" id="MGHF01000029">
    <property type="protein sequence ID" value="OGM62075.1"/>
    <property type="molecule type" value="Genomic_DNA"/>
</dbReference>
<evidence type="ECO:0000313" key="2">
    <source>
        <dbReference type="Proteomes" id="UP000177082"/>
    </source>
</evidence>
<protein>
    <submittedName>
        <fullName evidence="1">Uncharacterized protein</fullName>
    </submittedName>
</protein>
<comment type="caution">
    <text evidence="1">The sequence shown here is derived from an EMBL/GenBank/DDBJ whole genome shotgun (WGS) entry which is preliminary data.</text>
</comment>
<gene>
    <name evidence="1" type="ORF">A2961_04865</name>
</gene>